<feature type="region of interest" description="Disordered" evidence="1">
    <location>
        <begin position="1"/>
        <end position="26"/>
    </location>
</feature>
<protein>
    <recommendedName>
        <fullName evidence="3">Transglutaminase-like domain-containing protein</fullName>
    </recommendedName>
</protein>
<evidence type="ECO:0000313" key="7">
    <source>
        <dbReference type="Proteomes" id="UP001209746"/>
    </source>
</evidence>
<dbReference type="RefSeq" id="WP_315908989.1">
    <property type="nucleotide sequence ID" value="NZ_JAOPKC010000008.1"/>
</dbReference>
<dbReference type="InterPro" id="IPR002931">
    <property type="entry name" value="Transglutaminase-like"/>
</dbReference>
<dbReference type="InterPro" id="IPR052901">
    <property type="entry name" value="Bact_TGase-like"/>
</dbReference>
<dbReference type="SMART" id="SM00460">
    <property type="entry name" value="TGc"/>
    <property type="match status" value="1"/>
</dbReference>
<dbReference type="Proteomes" id="UP001209746">
    <property type="component" value="Unassembled WGS sequence"/>
</dbReference>
<dbReference type="AlphaFoldDB" id="A0AAE3I9C8"/>
<dbReference type="EMBL" id="JAOPKC010000008">
    <property type="protein sequence ID" value="MCU4718231.1"/>
    <property type="molecule type" value="Genomic_DNA"/>
</dbReference>
<dbReference type="Pfam" id="PF01841">
    <property type="entry name" value="Transglut_core"/>
    <property type="match status" value="1"/>
</dbReference>
<feature type="transmembrane region" description="Helical" evidence="2">
    <location>
        <begin position="222"/>
        <end position="240"/>
    </location>
</feature>
<gene>
    <name evidence="5" type="ORF">OB914_05010</name>
    <name evidence="4" type="ORF">OB916_09165</name>
</gene>
<dbReference type="Gene3D" id="3.10.620.30">
    <property type="match status" value="1"/>
</dbReference>
<proteinExistence type="predicted"/>
<keyword evidence="2" id="KW-0812">Transmembrane</keyword>
<feature type="transmembrane region" description="Helical" evidence="2">
    <location>
        <begin position="73"/>
        <end position="91"/>
    </location>
</feature>
<feature type="domain" description="Transglutaminase-like" evidence="3">
    <location>
        <begin position="468"/>
        <end position="538"/>
    </location>
</feature>
<feature type="transmembrane region" description="Helical" evidence="2">
    <location>
        <begin position="40"/>
        <end position="61"/>
    </location>
</feature>
<evidence type="ECO:0000256" key="2">
    <source>
        <dbReference type="SAM" id="Phobius"/>
    </source>
</evidence>
<evidence type="ECO:0000256" key="1">
    <source>
        <dbReference type="SAM" id="MobiDB-lite"/>
    </source>
</evidence>
<reference evidence="5" key="1">
    <citation type="submission" date="2023-02" db="EMBL/GenBank/DDBJ databases">
        <title>Enrichment on poylsaccharides allowed isolation of novel metabolic and taxonomic groups of Haloarchaea.</title>
        <authorList>
            <person name="Sorokin D.Y."/>
            <person name="Elcheninov A.G."/>
            <person name="Khizhniak T.V."/>
            <person name="Kolganova T.V."/>
            <person name="Kublanov I.V."/>
        </authorList>
    </citation>
    <scope>NUCLEOTIDE SEQUENCE</scope>
    <source>
        <strain evidence="4 6">HArc-curdl5-1</strain>
        <strain evidence="5">HArc-curdl7</strain>
    </source>
</reference>
<sequence>MSDSTARESDARRGSRRRSTDRPLLPETLRRHVAAPRMSALRLASLLAAGLVLVSVLATVYRVLDVVGDPTDVLGLAAVIIVAATLGARLFGVRQAAITAGGLLAVGLGWYLAELPTENTFALAVHVEYVLALLSGRSILEIVNVEQWLLAVTPAPVFLTWFLALRHRYVLAAVAGGSAVGFVVLTGDATLPVATMGCVGALALLGFGTLERAGGTISDADVVVVVLAVAVGASLSITLVPQEATMTYSPGVGFERATEYATEGTLEADLLATNDRVRIGGRTELSAETRWTVESDRERYWRVGAYDLYTGEGWIRRPNSIAETSVRRAAAETVTQRFTAESRIATVPAAWRPIGVEGIDVRTTVFRGFEPIGSLQPGESYVAESRVIDPSPSQLRRAGDSYPETVTSRFLQVPDSTPDRVAQAAEAVAGDAETPYGTAVRIEGWLKNTKDYSLSIDRPSGDIADSFLFEMEAGYCTYFATTMVVMLRTQGVPARLAVGYTPGERVGDDTWRVRGYNSHSWVEVYFPEVGWVQFDPTPSQPREQAASEQFPDVETASDSESDTGENSEESGSGPTPDAGRVPGWVPDPDSGGSDPAGQSDATDTRTPIPADDSGPTLQDPAINAPSVDRPDRPGWERLLLGSIVVVGLLAGVRRSGAFGRLYRVIWLRWQPRSDPMTDLTRAYDRLEYLFERVHRPRRAGETPRQYFEAIEADERAMTVRRRYEQARYAGEVDPAAADRAVALADAVVAEHVRFVVAGPDSV</sequence>
<keyword evidence="6" id="KW-1185">Reference proteome</keyword>
<accession>A0AAE3I9C8</accession>
<feature type="transmembrane region" description="Helical" evidence="2">
    <location>
        <begin position="169"/>
        <end position="187"/>
    </location>
</feature>
<evidence type="ECO:0000259" key="3">
    <source>
        <dbReference type="SMART" id="SM00460"/>
    </source>
</evidence>
<evidence type="ECO:0000313" key="5">
    <source>
        <dbReference type="EMBL" id="MCU4726328.1"/>
    </source>
</evidence>
<evidence type="ECO:0000313" key="4">
    <source>
        <dbReference type="EMBL" id="MCU4718231.1"/>
    </source>
</evidence>
<dbReference type="InterPro" id="IPR038765">
    <property type="entry name" value="Papain-like_cys_pep_sf"/>
</dbReference>
<keyword evidence="2" id="KW-1133">Transmembrane helix</keyword>
<dbReference type="PANTHER" id="PTHR42736:SF1">
    <property type="entry name" value="PROTEIN-GLUTAMINE GAMMA-GLUTAMYLTRANSFERASE"/>
    <property type="match status" value="1"/>
</dbReference>
<dbReference type="PANTHER" id="PTHR42736">
    <property type="entry name" value="PROTEIN-GLUTAMINE GAMMA-GLUTAMYLTRANSFERASE"/>
    <property type="match status" value="1"/>
</dbReference>
<organism evidence="5 7">
    <name type="scientific">Halapricum hydrolyticum</name>
    <dbReference type="NCBI Taxonomy" id="2979991"/>
    <lineage>
        <taxon>Archaea</taxon>
        <taxon>Methanobacteriati</taxon>
        <taxon>Methanobacteriota</taxon>
        <taxon>Stenosarchaea group</taxon>
        <taxon>Halobacteria</taxon>
        <taxon>Halobacteriales</taxon>
        <taxon>Haloarculaceae</taxon>
        <taxon>Halapricum</taxon>
    </lineage>
</organism>
<dbReference type="Proteomes" id="UP001208186">
    <property type="component" value="Unassembled WGS sequence"/>
</dbReference>
<name>A0AAE3I9C8_9EURY</name>
<evidence type="ECO:0000313" key="6">
    <source>
        <dbReference type="Proteomes" id="UP001208186"/>
    </source>
</evidence>
<dbReference type="EMBL" id="JAOPKD010000003">
    <property type="protein sequence ID" value="MCU4726328.1"/>
    <property type="molecule type" value="Genomic_DNA"/>
</dbReference>
<feature type="transmembrane region" description="Helical" evidence="2">
    <location>
        <begin position="193"/>
        <end position="210"/>
    </location>
</feature>
<feature type="compositionally biased region" description="Basic and acidic residues" evidence="1">
    <location>
        <begin position="1"/>
        <end position="21"/>
    </location>
</feature>
<dbReference type="SUPFAM" id="SSF54001">
    <property type="entry name" value="Cysteine proteinases"/>
    <property type="match status" value="1"/>
</dbReference>
<keyword evidence="2" id="KW-0472">Membrane</keyword>
<feature type="compositionally biased region" description="Acidic residues" evidence="1">
    <location>
        <begin position="555"/>
        <end position="568"/>
    </location>
</feature>
<feature type="region of interest" description="Disordered" evidence="1">
    <location>
        <begin position="535"/>
        <end position="632"/>
    </location>
</feature>
<comment type="caution">
    <text evidence="5">The sequence shown here is derived from an EMBL/GenBank/DDBJ whole genome shotgun (WGS) entry which is preliminary data.</text>
</comment>